<dbReference type="InterPro" id="IPR001867">
    <property type="entry name" value="OmpR/PhoB-type_DNA-bd"/>
</dbReference>
<feature type="DNA-binding region" description="OmpR/PhoB-type" evidence="7">
    <location>
        <begin position="128"/>
        <end position="225"/>
    </location>
</feature>
<evidence type="ECO:0000256" key="5">
    <source>
        <dbReference type="ARBA" id="ARBA00023163"/>
    </source>
</evidence>
<dbReference type="PROSITE" id="PS50110">
    <property type="entry name" value="RESPONSE_REGULATORY"/>
    <property type="match status" value="1"/>
</dbReference>
<keyword evidence="11" id="KW-1185">Reference proteome</keyword>
<dbReference type="FunFam" id="3.40.50.2300:FF:000001">
    <property type="entry name" value="DNA-binding response regulator PhoB"/>
    <property type="match status" value="1"/>
</dbReference>
<name>A0A8A4TT45_SULCO</name>
<dbReference type="Gene3D" id="6.10.250.690">
    <property type="match status" value="1"/>
</dbReference>
<evidence type="ECO:0000256" key="1">
    <source>
        <dbReference type="ARBA" id="ARBA00022553"/>
    </source>
</evidence>
<evidence type="ECO:0000256" key="3">
    <source>
        <dbReference type="ARBA" id="ARBA00023015"/>
    </source>
</evidence>
<dbReference type="SMART" id="SM00862">
    <property type="entry name" value="Trans_reg_C"/>
    <property type="match status" value="1"/>
</dbReference>
<dbReference type="SUPFAM" id="SSF52172">
    <property type="entry name" value="CheY-like"/>
    <property type="match status" value="1"/>
</dbReference>
<gene>
    <name evidence="10" type="ORF">J3U87_07650</name>
</gene>
<dbReference type="InterPro" id="IPR039420">
    <property type="entry name" value="WalR-like"/>
</dbReference>
<evidence type="ECO:0000313" key="11">
    <source>
        <dbReference type="Proteomes" id="UP000663929"/>
    </source>
</evidence>
<dbReference type="GO" id="GO:0000976">
    <property type="term" value="F:transcription cis-regulatory region binding"/>
    <property type="evidence" value="ECO:0007669"/>
    <property type="project" value="TreeGrafter"/>
</dbReference>
<evidence type="ECO:0000256" key="6">
    <source>
        <dbReference type="PROSITE-ProRule" id="PRU00169"/>
    </source>
</evidence>
<dbReference type="GO" id="GO:0000156">
    <property type="term" value="F:phosphorelay response regulator activity"/>
    <property type="evidence" value="ECO:0007669"/>
    <property type="project" value="TreeGrafter"/>
</dbReference>
<accession>A0A8A4TT45</accession>
<evidence type="ECO:0000259" key="8">
    <source>
        <dbReference type="PROSITE" id="PS50110"/>
    </source>
</evidence>
<dbReference type="AlphaFoldDB" id="A0A8A4TT45"/>
<dbReference type="Proteomes" id="UP000663929">
    <property type="component" value="Chromosome"/>
</dbReference>
<keyword evidence="3" id="KW-0805">Transcription regulation</keyword>
<organism evidence="10 11">
    <name type="scientific">Sulfidibacter corallicola</name>
    <dbReference type="NCBI Taxonomy" id="2818388"/>
    <lineage>
        <taxon>Bacteria</taxon>
        <taxon>Pseudomonadati</taxon>
        <taxon>Acidobacteriota</taxon>
        <taxon>Holophagae</taxon>
        <taxon>Acanthopleuribacterales</taxon>
        <taxon>Acanthopleuribacteraceae</taxon>
        <taxon>Sulfidibacter</taxon>
    </lineage>
</organism>
<keyword evidence="1 6" id="KW-0597">Phosphoprotein</keyword>
<proteinExistence type="predicted"/>
<dbReference type="InterPro" id="IPR036388">
    <property type="entry name" value="WH-like_DNA-bd_sf"/>
</dbReference>
<dbReference type="PROSITE" id="PS51755">
    <property type="entry name" value="OMPR_PHOB"/>
    <property type="match status" value="1"/>
</dbReference>
<dbReference type="RefSeq" id="WP_237382442.1">
    <property type="nucleotide sequence ID" value="NZ_CP071793.1"/>
</dbReference>
<feature type="modified residue" description="4-aspartylphosphate" evidence="6">
    <location>
        <position position="54"/>
    </location>
</feature>
<evidence type="ECO:0000256" key="7">
    <source>
        <dbReference type="PROSITE-ProRule" id="PRU01091"/>
    </source>
</evidence>
<evidence type="ECO:0000256" key="2">
    <source>
        <dbReference type="ARBA" id="ARBA00023012"/>
    </source>
</evidence>
<dbReference type="Gene3D" id="1.10.10.10">
    <property type="entry name" value="Winged helix-like DNA-binding domain superfamily/Winged helix DNA-binding domain"/>
    <property type="match status" value="1"/>
</dbReference>
<sequence length="229" mass="25829">MQTLSILIIEDNEDIAARVGDYLQGHGMTIDFAFRADQGIRLALENRYDVVILDLMLPDADGVDVCRQIKGDHPREVPVLMLTARDSLEDKVVGFQAGTDDYLTKPFALEEVLVRCQALARRRNLHQSREIVIGTLSVDRHRRTVSREGRPITLSPTDFDILLAMVEAYPNAVGRHALTQKIWGEDHPDSDVLRSHIYTLRKAVDKPFGSRMIKTIHGVGFRLECDDAL</sequence>
<evidence type="ECO:0000313" key="10">
    <source>
        <dbReference type="EMBL" id="QTD52334.1"/>
    </source>
</evidence>
<dbReference type="CDD" id="cd17574">
    <property type="entry name" value="REC_OmpR"/>
    <property type="match status" value="1"/>
</dbReference>
<dbReference type="InterPro" id="IPR011006">
    <property type="entry name" value="CheY-like_superfamily"/>
</dbReference>
<evidence type="ECO:0000256" key="4">
    <source>
        <dbReference type="ARBA" id="ARBA00023125"/>
    </source>
</evidence>
<dbReference type="GO" id="GO:0006355">
    <property type="term" value="P:regulation of DNA-templated transcription"/>
    <property type="evidence" value="ECO:0007669"/>
    <property type="project" value="InterPro"/>
</dbReference>
<dbReference type="KEGG" id="scor:J3U87_07650"/>
<dbReference type="CDD" id="cd00383">
    <property type="entry name" value="trans_reg_C"/>
    <property type="match status" value="1"/>
</dbReference>
<dbReference type="Pfam" id="PF00486">
    <property type="entry name" value="Trans_reg_C"/>
    <property type="match status" value="1"/>
</dbReference>
<keyword evidence="4 7" id="KW-0238">DNA-binding</keyword>
<feature type="domain" description="Response regulatory" evidence="8">
    <location>
        <begin position="5"/>
        <end position="120"/>
    </location>
</feature>
<dbReference type="Pfam" id="PF00072">
    <property type="entry name" value="Response_reg"/>
    <property type="match status" value="1"/>
</dbReference>
<feature type="domain" description="OmpR/PhoB-type" evidence="9">
    <location>
        <begin position="128"/>
        <end position="225"/>
    </location>
</feature>
<evidence type="ECO:0000259" key="9">
    <source>
        <dbReference type="PROSITE" id="PS51755"/>
    </source>
</evidence>
<keyword evidence="2" id="KW-0902">Two-component regulatory system</keyword>
<dbReference type="EMBL" id="CP071793">
    <property type="protein sequence ID" value="QTD52334.1"/>
    <property type="molecule type" value="Genomic_DNA"/>
</dbReference>
<dbReference type="InterPro" id="IPR001789">
    <property type="entry name" value="Sig_transdc_resp-reg_receiver"/>
</dbReference>
<dbReference type="GO" id="GO:0005829">
    <property type="term" value="C:cytosol"/>
    <property type="evidence" value="ECO:0007669"/>
    <property type="project" value="TreeGrafter"/>
</dbReference>
<dbReference type="GO" id="GO:0032993">
    <property type="term" value="C:protein-DNA complex"/>
    <property type="evidence" value="ECO:0007669"/>
    <property type="project" value="TreeGrafter"/>
</dbReference>
<dbReference type="Gene3D" id="3.40.50.2300">
    <property type="match status" value="1"/>
</dbReference>
<keyword evidence="5" id="KW-0804">Transcription</keyword>
<dbReference type="PANTHER" id="PTHR48111:SF22">
    <property type="entry name" value="REGULATOR OF RPOS"/>
    <property type="match status" value="1"/>
</dbReference>
<dbReference type="SMART" id="SM00448">
    <property type="entry name" value="REC"/>
    <property type="match status" value="1"/>
</dbReference>
<protein>
    <submittedName>
        <fullName evidence="10">Response regulator transcription factor</fullName>
    </submittedName>
</protein>
<reference evidence="10" key="1">
    <citation type="submission" date="2021-03" db="EMBL/GenBank/DDBJ databases">
        <title>Acanthopleuribacteraceae sp. M133.</title>
        <authorList>
            <person name="Wang G."/>
        </authorList>
    </citation>
    <scope>NUCLEOTIDE SEQUENCE</scope>
    <source>
        <strain evidence="10">M133</strain>
    </source>
</reference>
<dbReference type="PANTHER" id="PTHR48111">
    <property type="entry name" value="REGULATOR OF RPOS"/>
    <property type="match status" value="1"/>
</dbReference>